<gene>
    <name evidence="2" type="ORF">BST85_04695</name>
</gene>
<dbReference type="Proteomes" id="UP000239800">
    <property type="component" value="Unassembled WGS sequence"/>
</dbReference>
<evidence type="ECO:0000313" key="3">
    <source>
        <dbReference type="Proteomes" id="UP000239800"/>
    </source>
</evidence>
<organism evidence="2 3">
    <name type="scientific">Aureitalea marina</name>
    <dbReference type="NCBI Taxonomy" id="930804"/>
    <lineage>
        <taxon>Bacteria</taxon>
        <taxon>Pseudomonadati</taxon>
        <taxon>Bacteroidota</taxon>
        <taxon>Flavobacteriia</taxon>
        <taxon>Flavobacteriales</taxon>
        <taxon>Flavobacteriaceae</taxon>
        <taxon>Aureitalea</taxon>
    </lineage>
</organism>
<reference evidence="2 3" key="1">
    <citation type="submission" date="2016-11" db="EMBL/GenBank/DDBJ databases">
        <title>Trade-off between light-utilization and light-protection in marine flavobacteria.</title>
        <authorList>
            <person name="Kumagai Y."/>
        </authorList>
    </citation>
    <scope>NUCLEOTIDE SEQUENCE [LARGE SCALE GENOMIC DNA]</scope>
    <source>
        <strain evidence="2 3">NBRC 107741</strain>
    </source>
</reference>
<dbReference type="Pfam" id="PF10825">
    <property type="entry name" value="DUF2752"/>
    <property type="match status" value="1"/>
</dbReference>
<evidence type="ECO:0008006" key="4">
    <source>
        <dbReference type="Google" id="ProtNLM"/>
    </source>
</evidence>
<keyword evidence="1" id="KW-1133">Transmembrane helix</keyword>
<keyword evidence="3" id="KW-1185">Reference proteome</keyword>
<protein>
    <recommendedName>
        <fullName evidence="4">DUF2752 domain-containing protein</fullName>
    </recommendedName>
</protein>
<sequence length="98" mass="11129">MTKGLEDFMLECTNKKIFGVECMGCGIQRATALLFQGEFVAAFKMYPAIYTLFLLAALVIVNFFIKFKYDYQIKIGLLIFNVAVIVVSYVIKMSPYLS</sequence>
<keyword evidence="1" id="KW-0812">Transmembrane</keyword>
<evidence type="ECO:0000256" key="1">
    <source>
        <dbReference type="SAM" id="Phobius"/>
    </source>
</evidence>
<comment type="caution">
    <text evidence="2">The sequence shown here is derived from an EMBL/GenBank/DDBJ whole genome shotgun (WGS) entry which is preliminary data.</text>
</comment>
<dbReference type="InterPro" id="IPR021215">
    <property type="entry name" value="DUF2752"/>
</dbReference>
<feature type="transmembrane region" description="Helical" evidence="1">
    <location>
        <begin position="77"/>
        <end position="97"/>
    </location>
</feature>
<evidence type="ECO:0000313" key="2">
    <source>
        <dbReference type="EMBL" id="PQB04276.1"/>
    </source>
</evidence>
<proteinExistence type="predicted"/>
<keyword evidence="1" id="KW-0472">Membrane</keyword>
<dbReference type="EMBL" id="MQUB01000001">
    <property type="protein sequence ID" value="PQB04276.1"/>
    <property type="molecule type" value="Genomic_DNA"/>
</dbReference>
<dbReference type="RefSeq" id="WP_245917637.1">
    <property type="nucleotide sequence ID" value="NZ_MQUB01000001.1"/>
</dbReference>
<accession>A0A2S7KNS0</accession>
<name>A0A2S7KNS0_9FLAO</name>
<dbReference type="AlphaFoldDB" id="A0A2S7KNS0"/>
<feature type="transmembrane region" description="Helical" evidence="1">
    <location>
        <begin position="45"/>
        <end position="65"/>
    </location>
</feature>